<feature type="region of interest" description="Disordered" evidence="1">
    <location>
        <begin position="258"/>
        <end position="342"/>
    </location>
</feature>
<dbReference type="RefSeq" id="WP_406699130.1">
    <property type="nucleotide sequence ID" value="NZ_CP155447.1"/>
</dbReference>
<reference evidence="2" key="1">
    <citation type="submission" date="2024-05" db="EMBL/GenBank/DDBJ databases">
        <title>Planctomycetes of the genus Singulisphaera possess chitinolytic capabilities.</title>
        <authorList>
            <person name="Ivanova A."/>
        </authorList>
    </citation>
    <scope>NUCLEOTIDE SEQUENCE</scope>
    <source>
        <strain evidence="2">Ch08T</strain>
    </source>
</reference>
<name>A0AAU7CLZ7_9BACT</name>
<dbReference type="AlphaFoldDB" id="A0AAU7CLZ7"/>
<protein>
    <submittedName>
        <fullName evidence="2">Uncharacterized protein</fullName>
    </submittedName>
</protein>
<gene>
    <name evidence="2" type="ORF">V5E97_09645</name>
</gene>
<sequence>MITESIKGMLEACETGHPVFPPSVLFNEGWLLRIVLDWFEHHGGDRYPLSPRPGARWFSEPWLPSAFLPRYRGDRLAEARSHADGVLGHFSIGDPGTAGLTLQPDAIQIVVIEARLFARLSTGVKNAPYFDQAARSVACIAEVLRRAGRQAESMDDLALLILAPQARVDDGVFAWYAAHDAIRRKARRRVENYAGERDAWFRDWFEPTWRRVEVRCLCWEEIIEVIAFHRPEAGQVIDSFYGRCLHYNRPRSRAAFPGRRFGSAGERGEAAGIDRPADFNPPVAAGDQLERKSGTRGERVEPKSAGEVPYVTEGGDGEPTSDLDRRVPVPLAAEGPATAIRG</sequence>
<dbReference type="EMBL" id="CP155447">
    <property type="protein sequence ID" value="XBH06280.1"/>
    <property type="molecule type" value="Genomic_DNA"/>
</dbReference>
<evidence type="ECO:0000313" key="2">
    <source>
        <dbReference type="EMBL" id="XBH06280.1"/>
    </source>
</evidence>
<organism evidence="2">
    <name type="scientific">Singulisphaera sp. Ch08</name>
    <dbReference type="NCBI Taxonomy" id="3120278"/>
    <lineage>
        <taxon>Bacteria</taxon>
        <taxon>Pseudomonadati</taxon>
        <taxon>Planctomycetota</taxon>
        <taxon>Planctomycetia</taxon>
        <taxon>Isosphaerales</taxon>
        <taxon>Isosphaeraceae</taxon>
        <taxon>Singulisphaera</taxon>
    </lineage>
</organism>
<accession>A0AAU7CLZ7</accession>
<feature type="compositionally biased region" description="Basic and acidic residues" evidence="1">
    <location>
        <begin position="288"/>
        <end position="304"/>
    </location>
</feature>
<proteinExistence type="predicted"/>
<evidence type="ECO:0000256" key="1">
    <source>
        <dbReference type="SAM" id="MobiDB-lite"/>
    </source>
</evidence>